<gene>
    <name evidence="4" type="primary">LOC113519007</name>
</gene>
<protein>
    <submittedName>
        <fullName evidence="4">Uncharacterized protein LOC113519007</fullName>
    </submittedName>
</protein>
<dbReference type="PANTHER" id="PTHR12243:SF69">
    <property type="entry name" value="SI:CH73-59F11.3"/>
    <property type="match status" value="1"/>
</dbReference>
<evidence type="ECO:0000313" key="4">
    <source>
        <dbReference type="RefSeq" id="XP_026759850.1"/>
    </source>
</evidence>
<feature type="domain" description="MADF" evidence="2">
    <location>
        <begin position="5"/>
        <end position="90"/>
    </location>
</feature>
<dbReference type="InterPro" id="IPR006578">
    <property type="entry name" value="MADF-dom"/>
</dbReference>
<proteinExistence type="predicted"/>
<dbReference type="RefSeq" id="XP_026759850.1">
    <property type="nucleotide sequence ID" value="XM_026904049.3"/>
</dbReference>
<evidence type="ECO:0000259" key="2">
    <source>
        <dbReference type="PROSITE" id="PS51029"/>
    </source>
</evidence>
<dbReference type="GO" id="GO:0005667">
    <property type="term" value="C:transcription regulator complex"/>
    <property type="evidence" value="ECO:0007669"/>
    <property type="project" value="TreeGrafter"/>
</dbReference>
<keyword evidence="3" id="KW-1185">Reference proteome</keyword>
<dbReference type="Proteomes" id="UP001652740">
    <property type="component" value="Unplaced"/>
</dbReference>
<dbReference type="SMART" id="SM00595">
    <property type="entry name" value="MADF"/>
    <property type="match status" value="1"/>
</dbReference>
<dbReference type="KEGG" id="gmw:113519007"/>
<dbReference type="InterPro" id="IPR039353">
    <property type="entry name" value="TF_Adf1"/>
</dbReference>
<dbReference type="PROSITE" id="PS51029">
    <property type="entry name" value="MADF"/>
    <property type="match status" value="1"/>
</dbReference>
<dbReference type="AlphaFoldDB" id="A0A6J1X2J0"/>
<dbReference type="GO" id="GO:0006357">
    <property type="term" value="P:regulation of transcription by RNA polymerase II"/>
    <property type="evidence" value="ECO:0007669"/>
    <property type="project" value="TreeGrafter"/>
</dbReference>
<reference evidence="4" key="1">
    <citation type="submission" date="2025-08" db="UniProtKB">
        <authorList>
            <consortium name="RefSeq"/>
        </authorList>
    </citation>
    <scope>IDENTIFICATION</scope>
    <source>
        <tissue evidence="4">Whole larvae</tissue>
    </source>
</reference>
<feature type="compositionally biased region" description="Polar residues" evidence="1">
    <location>
        <begin position="131"/>
        <end position="140"/>
    </location>
</feature>
<dbReference type="OrthoDB" id="6433782at2759"/>
<name>A0A6J1X2J0_GALME</name>
<evidence type="ECO:0000313" key="3">
    <source>
        <dbReference type="Proteomes" id="UP001652740"/>
    </source>
</evidence>
<dbReference type="InParanoid" id="A0A6J1X2J0"/>
<dbReference type="GO" id="GO:0005634">
    <property type="term" value="C:nucleus"/>
    <property type="evidence" value="ECO:0007669"/>
    <property type="project" value="TreeGrafter"/>
</dbReference>
<dbReference type="Pfam" id="PF10545">
    <property type="entry name" value="MADF_DNA_bdg"/>
    <property type="match status" value="1"/>
</dbReference>
<dbReference type="PANTHER" id="PTHR12243">
    <property type="entry name" value="MADF DOMAIN TRANSCRIPTION FACTOR"/>
    <property type="match status" value="1"/>
</dbReference>
<feature type="region of interest" description="Disordered" evidence="1">
    <location>
        <begin position="131"/>
        <end position="151"/>
    </location>
</feature>
<evidence type="ECO:0000256" key="1">
    <source>
        <dbReference type="SAM" id="MobiDB-lite"/>
    </source>
</evidence>
<sequence>MNTEALIELVRQHKILYDITDPYYLNSNKKNSIWRHIGRELKSDGSACKSRWNNIRDQFRKSLKKTITKSGRQKFYRYHEQMSFLRPFLNERESTSNTIRQSDYNITDTALDSSSQHSTHSLLSLLESRQNIEQSPNSLNHSEEQDSNAISNSSLVITPRLSIDQASELRSTPSPRFLESPQEAIKIPNSAAGTLIEYLLKKKNEDDPLRNTVEEHPIDKFLQCIAPTLKCLTPYYQNLAKSDIFTVVQKYEMAMFTQNKETQNDGQNQNSNSIVSEIQAIVKIEK</sequence>
<dbReference type="GeneID" id="113519007"/>
<organism evidence="3 4">
    <name type="scientific">Galleria mellonella</name>
    <name type="common">Greater wax moth</name>
    <dbReference type="NCBI Taxonomy" id="7137"/>
    <lineage>
        <taxon>Eukaryota</taxon>
        <taxon>Metazoa</taxon>
        <taxon>Ecdysozoa</taxon>
        <taxon>Arthropoda</taxon>
        <taxon>Hexapoda</taxon>
        <taxon>Insecta</taxon>
        <taxon>Pterygota</taxon>
        <taxon>Neoptera</taxon>
        <taxon>Endopterygota</taxon>
        <taxon>Lepidoptera</taxon>
        <taxon>Glossata</taxon>
        <taxon>Ditrysia</taxon>
        <taxon>Pyraloidea</taxon>
        <taxon>Pyralidae</taxon>
        <taxon>Galleriinae</taxon>
        <taxon>Galleria</taxon>
    </lineage>
</organism>
<accession>A0A6J1X2J0</accession>